<keyword evidence="4" id="KW-1185">Reference proteome</keyword>
<dbReference type="Gene3D" id="3.40.50.1970">
    <property type="match status" value="1"/>
</dbReference>
<dbReference type="PANTHER" id="PTHR39290">
    <property type="entry name" value="C3H1-TYPE DOMAIN-CONTAINING PROTEIN-RELATED"/>
    <property type="match status" value="1"/>
</dbReference>
<comment type="caution">
    <text evidence="3">The sequence shown here is derived from an EMBL/GenBank/DDBJ whole genome shotgun (WGS) entry which is preliminary data.</text>
</comment>
<evidence type="ECO:0000256" key="1">
    <source>
        <dbReference type="SAM" id="MobiDB-lite"/>
    </source>
</evidence>
<dbReference type="Proteomes" id="UP001642464">
    <property type="component" value="Unassembled WGS sequence"/>
</dbReference>
<organism evidence="3 4">
    <name type="scientific">Durusdinium trenchii</name>
    <dbReference type="NCBI Taxonomy" id="1381693"/>
    <lineage>
        <taxon>Eukaryota</taxon>
        <taxon>Sar</taxon>
        <taxon>Alveolata</taxon>
        <taxon>Dinophyceae</taxon>
        <taxon>Suessiales</taxon>
        <taxon>Symbiodiniaceae</taxon>
        <taxon>Durusdinium</taxon>
    </lineage>
</organism>
<dbReference type="PANTHER" id="PTHR39290:SF6">
    <property type="entry name" value="S-ADENOSYL-L-METHIONINE-DEPENDENT METHYLTRANSFERASES SUPERFAMILY PROTEIN"/>
    <property type="match status" value="1"/>
</dbReference>
<reference evidence="3 4" key="1">
    <citation type="submission" date="2024-02" db="EMBL/GenBank/DDBJ databases">
        <authorList>
            <person name="Chen Y."/>
            <person name="Shah S."/>
            <person name="Dougan E. K."/>
            <person name="Thang M."/>
            <person name="Chan C."/>
        </authorList>
    </citation>
    <scope>NUCLEOTIDE SEQUENCE [LARGE SCALE GENOMIC DNA]</scope>
</reference>
<feature type="domain" description="DUF4116" evidence="2">
    <location>
        <begin position="1213"/>
        <end position="1261"/>
    </location>
</feature>
<evidence type="ECO:0000313" key="4">
    <source>
        <dbReference type="Proteomes" id="UP001642464"/>
    </source>
</evidence>
<dbReference type="InterPro" id="IPR029063">
    <property type="entry name" value="SAM-dependent_MTases_sf"/>
</dbReference>
<feature type="domain" description="DUF4116" evidence="2">
    <location>
        <begin position="1115"/>
        <end position="1161"/>
    </location>
</feature>
<dbReference type="SUPFAM" id="SSF56796">
    <property type="entry name" value="Dehydroquinate synthase-like"/>
    <property type="match status" value="1"/>
</dbReference>
<feature type="region of interest" description="Disordered" evidence="1">
    <location>
        <begin position="433"/>
        <end position="458"/>
    </location>
</feature>
<protein>
    <submittedName>
        <fullName evidence="3">Ubiquitin-like domain-containing protein</fullName>
    </submittedName>
</protein>
<dbReference type="SUPFAM" id="SSF53335">
    <property type="entry name" value="S-adenosyl-L-methionine-dependent methyltransferases"/>
    <property type="match status" value="1"/>
</dbReference>
<gene>
    <name evidence="3" type="ORF">SCF082_LOCUS40351</name>
</gene>
<evidence type="ECO:0000313" key="3">
    <source>
        <dbReference type="EMBL" id="CAK9085169.1"/>
    </source>
</evidence>
<sequence length="1464" mass="160465">MNPVTRAGPWCLHHGWRRCLLLGEEGPALQQLLQSLREANLSVQLLQPPLQRSFGPKLVDEVADEALDAEVVLAVGRGAMLDFAKAVACMVPLRGASPGRTGRAGLLRTEQFLLQTGGEMSREAATLLPGASLPLLLAPSHATVAATSGRCLLRDAPGKALVPLAGPGPFGVGVGIQATQVLADVSLTRHQSARGRTAAVAHAMSIFVDGAAAAGGTIKEKQLVDDMMVGLGSSFSALRQPMDAEVDVLEAVLRAGVSAADADANARGELCVVHALASVLAGTRDVPFPLACRVLLPLVLRAWAEHSELCEPQVTSLSAIASALLGTPQLSAATAATALLRLADWIDGACSAGGLAPQLPTDAEECAASAAALLAMHTEEAPVAQQRPRPSWVEPEALTKIFRNALEEKGGALSGGDGWRLVIPPSLRRDAAGDVATPVRPQGAADEPPAKRAKRRRSAAEKLLARAELEAKSRSTEVEAPQWPEAALLGQELFTKALEASKGFQVAPPVGRQAALHLASMTGSTLRLAWSLGLLDSSPDWQGLFEEKLFEALQVSNLGFLSPDLQRQWRKPKASVWQRLQHLASLDRLLLGLWAEEHAVPHPCELSELAVEQFLQDPSTADHIAQLFQSPAAADAARRLGLAPSRAKKTARSQRPCWALRWLRARWLEGACLVKAEGCSRKQMLRYVTHWQLVGRDVTARYLAFAIPSPKVLREIQKRCGSGGLVELGAGMGYWSHLLANSGVEVVALDVDPPEKSRFKVQLGDASSLPKLQRELLLLCMPPPGEAACADEALRHFTGRYVVYIGEWYSGMTATRSFHESLWANYDLELRLPLPCYPMLRLECFIFRVRSVKTTKRARKKEAEEVTTEANWLLTCDHCSFCGPLRCCPTTRYWRLCSESCYEAMKAEQEAFLKLQNCGLEPEVPRWDWWEEQAWIDDTSTKQWAKLKRATPQSEIEGPPGNDDMATAFEVGVESRSCAVKKFWMLIHADTHRADLEYGSWFWTDTPAVAMVQVTTLDAVKQETGIRMREQRFIDGTRELQEDEPLKDQLHLTLIRRPTEQVLLLQALEDSHHPERVLRRAPEQFLADWEVLLTATAREASCICLAEKSLQGSPDFILAVLKRNGMVLKWLSPEMKDDHDLCLAAVQQDGFALQFASPRLRQSKTLVLAAVSRDGAALQFASPELCEDREVVLAAVEQESYSLTYASESLKSDRDFLLLALACNGRALEFLSGDCKKDMDLVLAAVTEWPVALRLADPELRRCKPFVLALLERRACKLNYPAEELWADRDFVLAAVQIQSSSFQAAALHLRADREIAWAAVQRHGYCLEFASSDLRADKALVLRAVQQYAFALKFAPELQDDPDIVWAAVARHGCSLRYASETLRAETLARGCEGQPNGFPIEGWEGWEGVGLPGMLPATGGWFQSPKQVGLVALRSFELIHARVPETWLFPVLFPGVDQCPNG</sequence>
<evidence type="ECO:0000259" key="2">
    <source>
        <dbReference type="Pfam" id="PF13475"/>
    </source>
</evidence>
<dbReference type="Gene3D" id="1.20.1090.10">
    <property type="entry name" value="Dehydroquinate synthase-like - alpha domain"/>
    <property type="match status" value="1"/>
</dbReference>
<dbReference type="Pfam" id="PF13475">
    <property type="entry name" value="DUF4116"/>
    <property type="match status" value="4"/>
</dbReference>
<dbReference type="InterPro" id="IPR025197">
    <property type="entry name" value="DUF4116"/>
</dbReference>
<name>A0ABP0QAA9_9DINO</name>
<proteinExistence type="predicted"/>
<feature type="domain" description="DUF4116" evidence="2">
    <location>
        <begin position="1313"/>
        <end position="1358"/>
    </location>
</feature>
<dbReference type="EMBL" id="CAXAMM010039252">
    <property type="protein sequence ID" value="CAK9085169.1"/>
    <property type="molecule type" value="Genomic_DNA"/>
</dbReference>
<feature type="domain" description="DUF4116" evidence="2">
    <location>
        <begin position="1164"/>
        <end position="1211"/>
    </location>
</feature>
<accession>A0ABP0QAA9</accession>